<feature type="non-terminal residue" evidence="1">
    <location>
        <position position="1"/>
    </location>
</feature>
<protein>
    <submittedName>
        <fullName evidence="1">2954_t:CDS:1</fullName>
    </submittedName>
</protein>
<reference evidence="1" key="1">
    <citation type="submission" date="2021-06" db="EMBL/GenBank/DDBJ databases">
        <authorList>
            <person name="Kallberg Y."/>
            <person name="Tangrot J."/>
            <person name="Rosling A."/>
        </authorList>
    </citation>
    <scope>NUCLEOTIDE SEQUENCE</scope>
    <source>
        <strain evidence="1">MA453B</strain>
    </source>
</reference>
<sequence>ASNGKSAEDIKKKKIIPAFNAEEALLDAKRALADEAKWWYSTDLTSLER</sequence>
<dbReference type="EMBL" id="CAJVPY010056924">
    <property type="protein sequence ID" value="CAG8818723.1"/>
    <property type="molecule type" value="Genomic_DNA"/>
</dbReference>
<gene>
    <name evidence="1" type="ORF">DERYTH_LOCUS26670</name>
</gene>
<keyword evidence="2" id="KW-1185">Reference proteome</keyword>
<name>A0A9N9KCI8_9GLOM</name>
<proteinExistence type="predicted"/>
<dbReference type="AlphaFoldDB" id="A0A9N9KCI8"/>
<comment type="caution">
    <text evidence="1">The sequence shown here is derived from an EMBL/GenBank/DDBJ whole genome shotgun (WGS) entry which is preliminary data.</text>
</comment>
<evidence type="ECO:0000313" key="1">
    <source>
        <dbReference type="EMBL" id="CAG8818723.1"/>
    </source>
</evidence>
<accession>A0A9N9KCI8</accession>
<evidence type="ECO:0000313" key="2">
    <source>
        <dbReference type="Proteomes" id="UP000789405"/>
    </source>
</evidence>
<organism evidence="1 2">
    <name type="scientific">Dentiscutata erythropus</name>
    <dbReference type="NCBI Taxonomy" id="1348616"/>
    <lineage>
        <taxon>Eukaryota</taxon>
        <taxon>Fungi</taxon>
        <taxon>Fungi incertae sedis</taxon>
        <taxon>Mucoromycota</taxon>
        <taxon>Glomeromycotina</taxon>
        <taxon>Glomeromycetes</taxon>
        <taxon>Diversisporales</taxon>
        <taxon>Gigasporaceae</taxon>
        <taxon>Dentiscutata</taxon>
    </lineage>
</organism>
<dbReference type="Proteomes" id="UP000789405">
    <property type="component" value="Unassembled WGS sequence"/>
</dbReference>